<evidence type="ECO:0000256" key="7">
    <source>
        <dbReference type="ARBA" id="ARBA00022603"/>
    </source>
</evidence>
<dbReference type="InterPro" id="IPR029026">
    <property type="entry name" value="tRNA_m1G_MTases_N"/>
</dbReference>
<keyword evidence="6 12" id="KW-0698">rRNA processing</keyword>
<feature type="domain" description="Ribosomal RNA small subunit methyltransferase E methyltransferase" evidence="13">
    <location>
        <begin position="75"/>
        <end position="238"/>
    </location>
</feature>
<dbReference type="GO" id="GO:0005737">
    <property type="term" value="C:cytoplasm"/>
    <property type="evidence" value="ECO:0007669"/>
    <property type="project" value="UniProtKB-SubCell"/>
</dbReference>
<evidence type="ECO:0000313" key="16">
    <source>
        <dbReference type="Proteomes" id="UP001139971"/>
    </source>
</evidence>
<dbReference type="InterPro" id="IPR029028">
    <property type="entry name" value="Alpha/beta_knot_MTases"/>
</dbReference>
<proteinExistence type="inferred from homology"/>
<evidence type="ECO:0000256" key="9">
    <source>
        <dbReference type="ARBA" id="ARBA00022691"/>
    </source>
</evidence>
<evidence type="ECO:0000256" key="12">
    <source>
        <dbReference type="PIRNR" id="PIRNR015601"/>
    </source>
</evidence>
<dbReference type="Gene3D" id="3.40.1280.10">
    <property type="match status" value="1"/>
</dbReference>
<evidence type="ECO:0000259" key="13">
    <source>
        <dbReference type="Pfam" id="PF04452"/>
    </source>
</evidence>
<evidence type="ECO:0000259" key="14">
    <source>
        <dbReference type="Pfam" id="PF20260"/>
    </source>
</evidence>
<keyword evidence="7 12" id="KW-0489">Methyltransferase</keyword>
<dbReference type="RefSeq" id="WP_263542433.1">
    <property type="nucleotide sequence ID" value="NZ_JAOVZO020000004.1"/>
</dbReference>
<evidence type="ECO:0000256" key="11">
    <source>
        <dbReference type="ARBA" id="ARBA00047944"/>
    </source>
</evidence>
<evidence type="ECO:0000256" key="10">
    <source>
        <dbReference type="ARBA" id="ARBA00025699"/>
    </source>
</evidence>
<comment type="caution">
    <text evidence="15">The sequence shown here is derived from an EMBL/GenBank/DDBJ whole genome shotgun (WGS) entry which is preliminary data.</text>
</comment>
<dbReference type="InterPro" id="IPR046887">
    <property type="entry name" value="RsmE_PUA-like"/>
</dbReference>
<dbReference type="GO" id="GO:0070042">
    <property type="term" value="F:rRNA (uridine-N3-)-methyltransferase activity"/>
    <property type="evidence" value="ECO:0007669"/>
    <property type="project" value="TreeGrafter"/>
</dbReference>
<dbReference type="Pfam" id="PF04452">
    <property type="entry name" value="Methyltrans_RNA"/>
    <property type="match status" value="1"/>
</dbReference>
<reference evidence="15" key="1">
    <citation type="submission" date="2023-02" db="EMBL/GenBank/DDBJ databases">
        <title>Tahibacter soli sp. nov. isolated from soil.</title>
        <authorList>
            <person name="Baek J.H."/>
            <person name="Lee J.K."/>
            <person name="Choi D.G."/>
            <person name="Jeon C.O."/>
        </authorList>
    </citation>
    <scope>NUCLEOTIDE SEQUENCE</scope>
    <source>
        <strain evidence="15">BL</strain>
    </source>
</reference>
<dbReference type="Proteomes" id="UP001139971">
    <property type="component" value="Unassembled WGS sequence"/>
</dbReference>
<dbReference type="InterPro" id="IPR015947">
    <property type="entry name" value="PUA-like_sf"/>
</dbReference>
<gene>
    <name evidence="15" type="ORF">OD750_006875</name>
</gene>
<dbReference type="CDD" id="cd18084">
    <property type="entry name" value="RsmE-like"/>
    <property type="match status" value="1"/>
</dbReference>
<sequence>MRIPRIHLAGALNPGTSVQLPEQAGEHVARVLRLEVGHPLILFNGDGCEYDARIAAIAKRAVTVDVNERRVVSRESQLVLTLAQGVARGEKMDWILQKATELGVHRIVPLVTERTEVKLDEERAERRVAHWRDVIASACEQSGRTQLPDIEAPRKLAAWASSLPDDGAARYTLLPDGDTSLRDIDTNMRAAILVVGPEGGFSDHDEAALRQSGFKGLRLGPRVLRTETAGLAAIAALQAVVGDMG</sequence>
<dbReference type="EC" id="2.1.1.193" evidence="3 12"/>
<keyword evidence="8 12" id="KW-0808">Transferase</keyword>
<keyword evidence="9 12" id="KW-0949">S-adenosyl-L-methionine</keyword>
<comment type="function">
    <text evidence="10 12">Specifically methylates the N3 position of the uracil ring of uridine 1498 (m3U1498) in 16S rRNA. Acts on the fully assembled 30S ribosomal subunit.</text>
</comment>
<dbReference type="Gene3D" id="2.40.240.20">
    <property type="entry name" value="Hypothetical PUA domain-like, domain 1"/>
    <property type="match status" value="1"/>
</dbReference>
<dbReference type="PIRSF" id="PIRSF015601">
    <property type="entry name" value="MTase_slr0722"/>
    <property type="match status" value="1"/>
</dbReference>
<dbReference type="PANTHER" id="PTHR30027:SF3">
    <property type="entry name" value="16S RRNA (URACIL(1498)-N(3))-METHYLTRANSFERASE"/>
    <property type="match status" value="1"/>
</dbReference>
<dbReference type="EMBL" id="JAOVZO020000004">
    <property type="protein sequence ID" value="MDC8012269.1"/>
    <property type="molecule type" value="Genomic_DNA"/>
</dbReference>
<dbReference type="SUPFAM" id="SSF88697">
    <property type="entry name" value="PUA domain-like"/>
    <property type="match status" value="1"/>
</dbReference>
<dbReference type="NCBIfam" id="NF008692">
    <property type="entry name" value="PRK11713.1-5"/>
    <property type="match status" value="1"/>
</dbReference>
<dbReference type="NCBIfam" id="TIGR00046">
    <property type="entry name" value="RsmE family RNA methyltransferase"/>
    <property type="match status" value="1"/>
</dbReference>
<dbReference type="AlphaFoldDB" id="A0A9X4BJL4"/>
<organism evidence="15 16">
    <name type="scientific">Tahibacter soli</name>
    <dbReference type="NCBI Taxonomy" id="2983605"/>
    <lineage>
        <taxon>Bacteria</taxon>
        <taxon>Pseudomonadati</taxon>
        <taxon>Pseudomonadota</taxon>
        <taxon>Gammaproteobacteria</taxon>
        <taxon>Lysobacterales</taxon>
        <taxon>Rhodanobacteraceae</taxon>
        <taxon>Tahibacter</taxon>
    </lineage>
</organism>
<comment type="subcellular location">
    <subcellularLocation>
        <location evidence="1 12">Cytoplasm</location>
    </subcellularLocation>
</comment>
<dbReference type="Pfam" id="PF20260">
    <property type="entry name" value="PUA_4"/>
    <property type="match status" value="1"/>
</dbReference>
<comment type="catalytic activity">
    <reaction evidence="11 12">
        <text>uridine(1498) in 16S rRNA + S-adenosyl-L-methionine = N(3)-methyluridine(1498) in 16S rRNA + S-adenosyl-L-homocysteine + H(+)</text>
        <dbReference type="Rhea" id="RHEA:42920"/>
        <dbReference type="Rhea" id="RHEA-COMP:10283"/>
        <dbReference type="Rhea" id="RHEA-COMP:10284"/>
        <dbReference type="ChEBI" id="CHEBI:15378"/>
        <dbReference type="ChEBI" id="CHEBI:57856"/>
        <dbReference type="ChEBI" id="CHEBI:59789"/>
        <dbReference type="ChEBI" id="CHEBI:65315"/>
        <dbReference type="ChEBI" id="CHEBI:74502"/>
        <dbReference type="EC" id="2.1.1.193"/>
    </reaction>
</comment>
<evidence type="ECO:0000256" key="3">
    <source>
        <dbReference type="ARBA" id="ARBA00012328"/>
    </source>
</evidence>
<accession>A0A9X4BJL4</accession>
<dbReference type="PANTHER" id="PTHR30027">
    <property type="entry name" value="RIBOSOMAL RNA SMALL SUBUNIT METHYLTRANSFERASE E"/>
    <property type="match status" value="1"/>
</dbReference>
<dbReference type="SUPFAM" id="SSF75217">
    <property type="entry name" value="alpha/beta knot"/>
    <property type="match status" value="1"/>
</dbReference>
<name>A0A9X4BJL4_9GAMM</name>
<evidence type="ECO:0000256" key="5">
    <source>
        <dbReference type="ARBA" id="ARBA00022490"/>
    </source>
</evidence>
<keyword evidence="16" id="KW-1185">Reference proteome</keyword>
<keyword evidence="5 12" id="KW-0963">Cytoplasm</keyword>
<dbReference type="InterPro" id="IPR046886">
    <property type="entry name" value="RsmE_MTase_dom"/>
</dbReference>
<evidence type="ECO:0000256" key="1">
    <source>
        <dbReference type="ARBA" id="ARBA00004496"/>
    </source>
</evidence>
<evidence type="ECO:0000313" key="15">
    <source>
        <dbReference type="EMBL" id="MDC8012269.1"/>
    </source>
</evidence>
<evidence type="ECO:0000256" key="6">
    <source>
        <dbReference type="ARBA" id="ARBA00022552"/>
    </source>
</evidence>
<evidence type="ECO:0000256" key="8">
    <source>
        <dbReference type="ARBA" id="ARBA00022679"/>
    </source>
</evidence>
<protein>
    <recommendedName>
        <fullName evidence="4 12">Ribosomal RNA small subunit methyltransferase E</fullName>
        <ecNumber evidence="3 12">2.1.1.193</ecNumber>
    </recommendedName>
</protein>
<comment type="similarity">
    <text evidence="2 12">Belongs to the RNA methyltransferase RsmE family.</text>
</comment>
<dbReference type="InterPro" id="IPR006700">
    <property type="entry name" value="RsmE"/>
</dbReference>
<evidence type="ECO:0000256" key="4">
    <source>
        <dbReference type="ARBA" id="ARBA00013673"/>
    </source>
</evidence>
<feature type="domain" description="Ribosomal RNA small subunit methyltransferase E PUA-like" evidence="14">
    <location>
        <begin position="20"/>
        <end position="66"/>
    </location>
</feature>
<dbReference type="GO" id="GO:0070475">
    <property type="term" value="P:rRNA base methylation"/>
    <property type="evidence" value="ECO:0007669"/>
    <property type="project" value="TreeGrafter"/>
</dbReference>
<evidence type="ECO:0000256" key="2">
    <source>
        <dbReference type="ARBA" id="ARBA00005528"/>
    </source>
</evidence>